<organism evidence="2 6">
    <name type="scientific">Didymodactylos carnosus</name>
    <dbReference type="NCBI Taxonomy" id="1234261"/>
    <lineage>
        <taxon>Eukaryota</taxon>
        <taxon>Metazoa</taxon>
        <taxon>Spiralia</taxon>
        <taxon>Gnathifera</taxon>
        <taxon>Rotifera</taxon>
        <taxon>Eurotatoria</taxon>
        <taxon>Bdelloidea</taxon>
        <taxon>Philodinida</taxon>
        <taxon>Philodinidae</taxon>
        <taxon>Didymodactylos</taxon>
    </lineage>
</organism>
<dbReference type="Proteomes" id="UP000677228">
    <property type="component" value="Unassembled WGS sequence"/>
</dbReference>
<feature type="region of interest" description="Disordered" evidence="1">
    <location>
        <begin position="174"/>
        <end position="210"/>
    </location>
</feature>
<evidence type="ECO:0000313" key="5">
    <source>
        <dbReference type="EMBL" id="CAF3982449.1"/>
    </source>
</evidence>
<dbReference type="Proteomes" id="UP000682733">
    <property type="component" value="Unassembled WGS sequence"/>
</dbReference>
<comment type="caution">
    <text evidence="2">The sequence shown here is derived from an EMBL/GenBank/DDBJ whole genome shotgun (WGS) entry which is preliminary data.</text>
</comment>
<protein>
    <submittedName>
        <fullName evidence="2">Uncharacterized protein</fullName>
    </submittedName>
</protein>
<dbReference type="OrthoDB" id="10047786at2759"/>
<accession>A0A814AEZ5</accession>
<dbReference type="EMBL" id="CAJOBA010034310">
    <property type="protein sequence ID" value="CAF3982449.1"/>
    <property type="molecule type" value="Genomic_DNA"/>
</dbReference>
<dbReference type="EMBL" id="CAJOBC010001679">
    <property type="protein sequence ID" value="CAF3692748.1"/>
    <property type="molecule type" value="Genomic_DNA"/>
</dbReference>
<evidence type="ECO:0000313" key="3">
    <source>
        <dbReference type="EMBL" id="CAF1171091.1"/>
    </source>
</evidence>
<keyword evidence="6" id="KW-1185">Reference proteome</keyword>
<evidence type="ECO:0000313" key="4">
    <source>
        <dbReference type="EMBL" id="CAF3692748.1"/>
    </source>
</evidence>
<feature type="compositionally biased region" description="Polar residues" evidence="1">
    <location>
        <begin position="194"/>
        <end position="203"/>
    </location>
</feature>
<evidence type="ECO:0000313" key="6">
    <source>
        <dbReference type="Proteomes" id="UP000663829"/>
    </source>
</evidence>
<dbReference type="Proteomes" id="UP000663829">
    <property type="component" value="Unassembled WGS sequence"/>
</dbReference>
<proteinExistence type="predicted"/>
<gene>
    <name evidence="2" type="ORF">GPM918_LOCUS9186</name>
    <name evidence="3" type="ORF">OVA965_LOCUS22576</name>
    <name evidence="4" type="ORF">SRO942_LOCUS9187</name>
    <name evidence="5" type="ORF">TMI583_LOCUS23290</name>
</gene>
<reference evidence="2" key="1">
    <citation type="submission" date="2021-02" db="EMBL/GenBank/DDBJ databases">
        <authorList>
            <person name="Nowell W R."/>
        </authorList>
    </citation>
    <scope>NUCLEOTIDE SEQUENCE</scope>
</reference>
<name>A0A814AEZ5_9BILA</name>
<dbReference type="EMBL" id="CAJNOK010012786">
    <property type="protein sequence ID" value="CAF1171091.1"/>
    <property type="molecule type" value="Genomic_DNA"/>
</dbReference>
<feature type="compositionally biased region" description="Basic and acidic residues" evidence="1">
    <location>
        <begin position="176"/>
        <end position="187"/>
    </location>
</feature>
<dbReference type="EMBL" id="CAJNOQ010001679">
    <property type="protein sequence ID" value="CAF0911781.1"/>
    <property type="molecule type" value="Genomic_DNA"/>
</dbReference>
<dbReference type="AlphaFoldDB" id="A0A814AEZ5"/>
<sequence>MFAILAAISSIRGLRANPREALVHENYTCMGIRRPITRIYSETLEDKAARHKLADKRRLERIHRQIKFVRLMKKLMIEVEQKEREMTLNGGSNLDSERLREQVKVTSEKVEMYAKRYNVPFEDDWNLNKEDDNYDRDLNAIIRKKILLSTSLPSDSNTSIIFDTMPNKYNIMSQEKQGEDESRKNENFDGAMGDNQTVSTTMTKKPLIIN</sequence>
<dbReference type="Proteomes" id="UP000681722">
    <property type="component" value="Unassembled WGS sequence"/>
</dbReference>
<evidence type="ECO:0000256" key="1">
    <source>
        <dbReference type="SAM" id="MobiDB-lite"/>
    </source>
</evidence>
<evidence type="ECO:0000313" key="2">
    <source>
        <dbReference type="EMBL" id="CAF0911781.1"/>
    </source>
</evidence>